<gene>
    <name evidence="3" type="ORF">EGW08_014956</name>
</gene>
<dbReference type="OrthoDB" id="10515406at2759"/>
<dbReference type="Proteomes" id="UP000271974">
    <property type="component" value="Unassembled WGS sequence"/>
</dbReference>
<sequence length="166" mass="18186">MIGLSVRTIPSLALLTFLAIASPGHAARLPQFLCDIYRDTFINLGCVQTENLFCNIINGLLTDTLFGRPACDYFPCRLYGRNVGLCRVPQRCLRSERNGICNRGEVCCTALRQSSSSASSSSGSQSFALDNPDNNNNMDPGAFAVEDVPAFFQDNNGTELYQKEDD</sequence>
<reference evidence="3 4" key="1">
    <citation type="submission" date="2019-01" db="EMBL/GenBank/DDBJ databases">
        <title>A draft genome assembly of the solar-powered sea slug Elysia chlorotica.</title>
        <authorList>
            <person name="Cai H."/>
            <person name="Li Q."/>
            <person name="Fang X."/>
            <person name="Li J."/>
            <person name="Curtis N.E."/>
            <person name="Altenburger A."/>
            <person name="Shibata T."/>
            <person name="Feng M."/>
            <person name="Maeda T."/>
            <person name="Schwartz J.A."/>
            <person name="Shigenobu S."/>
            <person name="Lundholm N."/>
            <person name="Nishiyama T."/>
            <person name="Yang H."/>
            <person name="Hasebe M."/>
            <person name="Li S."/>
            <person name="Pierce S.K."/>
            <person name="Wang J."/>
        </authorList>
    </citation>
    <scope>NUCLEOTIDE SEQUENCE [LARGE SCALE GENOMIC DNA]</scope>
    <source>
        <strain evidence="3">EC2010</strain>
        <tissue evidence="3">Whole organism of an adult</tissue>
    </source>
</reference>
<feature type="compositionally biased region" description="Low complexity" evidence="1">
    <location>
        <begin position="115"/>
        <end position="140"/>
    </location>
</feature>
<dbReference type="EMBL" id="RQTK01000592">
    <property type="protein sequence ID" value="RUS77292.1"/>
    <property type="molecule type" value="Genomic_DNA"/>
</dbReference>
<evidence type="ECO:0000256" key="2">
    <source>
        <dbReference type="SAM" id="SignalP"/>
    </source>
</evidence>
<keyword evidence="4" id="KW-1185">Reference proteome</keyword>
<evidence type="ECO:0000313" key="4">
    <source>
        <dbReference type="Proteomes" id="UP000271974"/>
    </source>
</evidence>
<name>A0A3S0ZGU2_ELYCH</name>
<evidence type="ECO:0000256" key="1">
    <source>
        <dbReference type="SAM" id="MobiDB-lite"/>
    </source>
</evidence>
<proteinExistence type="predicted"/>
<organism evidence="3 4">
    <name type="scientific">Elysia chlorotica</name>
    <name type="common">Eastern emerald elysia</name>
    <name type="synonym">Sea slug</name>
    <dbReference type="NCBI Taxonomy" id="188477"/>
    <lineage>
        <taxon>Eukaryota</taxon>
        <taxon>Metazoa</taxon>
        <taxon>Spiralia</taxon>
        <taxon>Lophotrochozoa</taxon>
        <taxon>Mollusca</taxon>
        <taxon>Gastropoda</taxon>
        <taxon>Heterobranchia</taxon>
        <taxon>Euthyneura</taxon>
        <taxon>Panpulmonata</taxon>
        <taxon>Sacoglossa</taxon>
        <taxon>Placobranchoidea</taxon>
        <taxon>Plakobranchidae</taxon>
        <taxon>Elysia</taxon>
    </lineage>
</organism>
<accession>A0A3S0ZGU2</accession>
<feature type="signal peptide" evidence="2">
    <location>
        <begin position="1"/>
        <end position="26"/>
    </location>
</feature>
<feature type="region of interest" description="Disordered" evidence="1">
    <location>
        <begin position="115"/>
        <end position="142"/>
    </location>
</feature>
<evidence type="ECO:0000313" key="3">
    <source>
        <dbReference type="EMBL" id="RUS77292.1"/>
    </source>
</evidence>
<feature type="chain" id="PRO_5018756323" evidence="2">
    <location>
        <begin position="27"/>
        <end position="166"/>
    </location>
</feature>
<dbReference type="AlphaFoldDB" id="A0A3S0ZGU2"/>
<protein>
    <submittedName>
        <fullName evidence="3">Uncharacterized protein</fullName>
    </submittedName>
</protein>
<comment type="caution">
    <text evidence="3">The sequence shown here is derived from an EMBL/GenBank/DDBJ whole genome shotgun (WGS) entry which is preliminary data.</text>
</comment>
<keyword evidence="2" id="KW-0732">Signal</keyword>